<feature type="transmembrane region" description="Helical" evidence="6">
    <location>
        <begin position="194"/>
        <end position="214"/>
    </location>
</feature>
<comment type="caution">
    <text evidence="8">The sequence shown here is derived from an EMBL/GenBank/DDBJ whole genome shotgun (WGS) entry which is preliminary data.</text>
</comment>
<feature type="transmembrane region" description="Helical" evidence="6">
    <location>
        <begin position="251"/>
        <end position="270"/>
    </location>
</feature>
<protein>
    <submittedName>
        <fullName evidence="8">DMT family transporter</fullName>
    </submittedName>
</protein>
<dbReference type="InterPro" id="IPR037185">
    <property type="entry name" value="EmrE-like"/>
</dbReference>
<dbReference type="EMBL" id="JAMXQS010000001">
    <property type="protein sequence ID" value="MCO6048661.1"/>
    <property type="molecule type" value="Genomic_DNA"/>
</dbReference>
<evidence type="ECO:0000313" key="9">
    <source>
        <dbReference type="Proteomes" id="UP001205906"/>
    </source>
</evidence>
<keyword evidence="9" id="KW-1185">Reference proteome</keyword>
<evidence type="ECO:0000256" key="1">
    <source>
        <dbReference type="ARBA" id="ARBA00004141"/>
    </source>
</evidence>
<gene>
    <name evidence="8" type="ORF">NGM99_02505</name>
</gene>
<keyword evidence="4 6" id="KW-1133">Transmembrane helix</keyword>
<dbReference type="SUPFAM" id="SSF103481">
    <property type="entry name" value="Multidrug resistance efflux transporter EmrE"/>
    <property type="match status" value="2"/>
</dbReference>
<feature type="domain" description="EamA" evidence="7">
    <location>
        <begin position="11"/>
        <end position="144"/>
    </location>
</feature>
<keyword evidence="3 6" id="KW-0812">Transmembrane</keyword>
<dbReference type="InterPro" id="IPR000620">
    <property type="entry name" value="EamA_dom"/>
</dbReference>
<evidence type="ECO:0000313" key="8">
    <source>
        <dbReference type="EMBL" id="MCO6048661.1"/>
    </source>
</evidence>
<evidence type="ECO:0000256" key="3">
    <source>
        <dbReference type="ARBA" id="ARBA00022692"/>
    </source>
</evidence>
<dbReference type="PROSITE" id="PS51257">
    <property type="entry name" value="PROKAR_LIPOPROTEIN"/>
    <property type="match status" value="1"/>
</dbReference>
<proteinExistence type="inferred from homology"/>
<evidence type="ECO:0000256" key="4">
    <source>
        <dbReference type="ARBA" id="ARBA00022989"/>
    </source>
</evidence>
<feature type="transmembrane region" description="Helical" evidence="6">
    <location>
        <begin position="220"/>
        <end position="239"/>
    </location>
</feature>
<dbReference type="PANTHER" id="PTHR22911">
    <property type="entry name" value="ACYL-MALONYL CONDENSING ENZYME-RELATED"/>
    <property type="match status" value="1"/>
</dbReference>
<feature type="transmembrane region" description="Helical" evidence="6">
    <location>
        <begin position="128"/>
        <end position="145"/>
    </location>
</feature>
<dbReference type="RefSeq" id="WP_252815603.1">
    <property type="nucleotide sequence ID" value="NZ_JAMXQS010000001.1"/>
</dbReference>
<dbReference type="Pfam" id="PF00892">
    <property type="entry name" value="EamA"/>
    <property type="match status" value="2"/>
</dbReference>
<reference evidence="8 9" key="1">
    <citation type="submission" date="2022-06" db="EMBL/GenBank/DDBJ databases">
        <title>Mesorhizobium sp. strain RP14 Genome sequencing and assembly.</title>
        <authorList>
            <person name="Kim I."/>
        </authorList>
    </citation>
    <scope>NUCLEOTIDE SEQUENCE [LARGE SCALE GENOMIC DNA]</scope>
    <source>
        <strain evidence="9">RP14(2022)</strain>
    </source>
</reference>
<keyword evidence="5 6" id="KW-0472">Membrane</keyword>
<dbReference type="Proteomes" id="UP001205906">
    <property type="component" value="Unassembled WGS sequence"/>
</dbReference>
<comment type="subcellular location">
    <subcellularLocation>
        <location evidence="1">Membrane</location>
        <topology evidence="1">Multi-pass membrane protein</topology>
    </subcellularLocation>
</comment>
<organism evidence="8 9">
    <name type="scientific">Mesorhizobium liriopis</name>
    <dbReference type="NCBI Taxonomy" id="2953882"/>
    <lineage>
        <taxon>Bacteria</taxon>
        <taxon>Pseudomonadati</taxon>
        <taxon>Pseudomonadota</taxon>
        <taxon>Alphaproteobacteria</taxon>
        <taxon>Hyphomicrobiales</taxon>
        <taxon>Phyllobacteriaceae</taxon>
        <taxon>Mesorhizobium</taxon>
    </lineage>
</organism>
<dbReference type="PANTHER" id="PTHR22911:SF6">
    <property type="entry name" value="SOLUTE CARRIER FAMILY 35 MEMBER G1"/>
    <property type="match status" value="1"/>
</dbReference>
<feature type="transmembrane region" description="Helical" evidence="6">
    <location>
        <begin position="103"/>
        <end position="121"/>
    </location>
</feature>
<comment type="similarity">
    <text evidence="2">Belongs to the drug/metabolite transporter (DMT) superfamily. 10 TMS drug/metabolite exporter (DME) (TC 2.A.7.3) family.</text>
</comment>
<evidence type="ECO:0000256" key="2">
    <source>
        <dbReference type="ARBA" id="ARBA00009853"/>
    </source>
</evidence>
<accession>A0ABT1C3D6</accession>
<sequence>MPRPASRSGPLWGITLKIVSVLAFVGMQSCLKYAGPLPPGQLVFFRSFFAVFPIVAVLAWQGKLSGALKTDHPISHIMRGGVGVVSMWLGFYSLTLLPLPEWIALGYAQPLIIVVVGALFLGETVRIYRWSAVAVGFIGVLVISWPKLTLLSGGTGLESSETIGVIVSLSAAAISACAITLVRRLVQTERTATIVLWFSLSASAASLLTLPFGWQALQPWQAAVLVLGGFFGGAGQMLMTEAYRHADLSTVAPFEYTSILIGIAVAFVLFGEVPTLYVIIGSAIVILSGLVIIWRERKLNVPQLKAREISPK</sequence>
<feature type="transmembrane region" description="Helical" evidence="6">
    <location>
        <begin position="12"/>
        <end position="34"/>
    </location>
</feature>
<evidence type="ECO:0000259" key="7">
    <source>
        <dbReference type="Pfam" id="PF00892"/>
    </source>
</evidence>
<feature type="domain" description="EamA" evidence="7">
    <location>
        <begin position="163"/>
        <end position="293"/>
    </location>
</feature>
<feature type="transmembrane region" description="Helical" evidence="6">
    <location>
        <begin position="276"/>
        <end position="294"/>
    </location>
</feature>
<evidence type="ECO:0000256" key="5">
    <source>
        <dbReference type="ARBA" id="ARBA00023136"/>
    </source>
</evidence>
<feature type="transmembrane region" description="Helical" evidence="6">
    <location>
        <begin position="165"/>
        <end position="182"/>
    </location>
</feature>
<evidence type="ECO:0000256" key="6">
    <source>
        <dbReference type="SAM" id="Phobius"/>
    </source>
</evidence>
<name>A0ABT1C3D6_9HYPH</name>
<feature type="transmembrane region" description="Helical" evidence="6">
    <location>
        <begin position="40"/>
        <end position="60"/>
    </location>
</feature>
<feature type="transmembrane region" description="Helical" evidence="6">
    <location>
        <begin position="80"/>
        <end position="97"/>
    </location>
</feature>